<comment type="caution">
    <text evidence="2">The sequence shown here is derived from an EMBL/GenBank/DDBJ whole genome shotgun (WGS) entry which is preliminary data.</text>
</comment>
<dbReference type="Proteomes" id="UP000267223">
    <property type="component" value="Unassembled WGS sequence"/>
</dbReference>
<evidence type="ECO:0000313" key="3">
    <source>
        <dbReference type="Proteomes" id="UP000267223"/>
    </source>
</evidence>
<dbReference type="PANTHER" id="PTHR37692">
    <property type="entry name" value="HYPOTHETICAL MEMBRANE SPANNING PROTEIN"/>
    <property type="match status" value="1"/>
</dbReference>
<feature type="transmembrane region" description="Helical" evidence="1">
    <location>
        <begin position="23"/>
        <end position="42"/>
    </location>
</feature>
<evidence type="ECO:0000256" key="1">
    <source>
        <dbReference type="SAM" id="Phobius"/>
    </source>
</evidence>
<dbReference type="Pfam" id="PF04238">
    <property type="entry name" value="DUF420"/>
    <property type="match status" value="1"/>
</dbReference>
<dbReference type="RefSeq" id="WP_123122367.1">
    <property type="nucleotide sequence ID" value="NZ_RJJR01000021.1"/>
</dbReference>
<dbReference type="PANTHER" id="PTHR37692:SF1">
    <property type="entry name" value="DUF420 DOMAIN-CONTAINING PROTEIN"/>
    <property type="match status" value="1"/>
</dbReference>
<keyword evidence="3" id="KW-1185">Reference proteome</keyword>
<keyword evidence="1" id="KW-1133">Transmembrane helix</keyword>
<dbReference type="AlphaFoldDB" id="A0A3M9N6D6"/>
<reference evidence="2 3" key="1">
    <citation type="submission" date="2018-11" db="EMBL/GenBank/DDBJ databases">
        <title>Draft genome sequence of Ferruginibacter sp. BO-59.</title>
        <authorList>
            <person name="Im W.T."/>
        </authorList>
    </citation>
    <scope>NUCLEOTIDE SEQUENCE [LARGE SCALE GENOMIC DNA]</scope>
    <source>
        <strain evidence="2 3">BO-59</strain>
    </source>
</reference>
<feature type="transmembrane region" description="Helical" evidence="1">
    <location>
        <begin position="182"/>
        <end position="200"/>
    </location>
</feature>
<feature type="transmembrane region" description="Helical" evidence="1">
    <location>
        <begin position="88"/>
        <end position="109"/>
    </location>
</feature>
<feature type="transmembrane region" description="Helical" evidence="1">
    <location>
        <begin position="137"/>
        <end position="161"/>
    </location>
</feature>
<dbReference type="InterPro" id="IPR007352">
    <property type="entry name" value="DUF420"/>
</dbReference>
<dbReference type="OrthoDB" id="9811380at2"/>
<keyword evidence="1" id="KW-0472">Membrane</keyword>
<sequence>MDSNLPAKFPDPVLNKNEKNARILIWSVSVIVFLGIAGLSGIHLDYQLNFNPHLFAAFNAIANSLVAILLIAGLVSVKRKNYALHKKIMLAAIVISVLFLISYVCHHLLSGESKFGDLNHDGILSSEEKIEAGSLRYFYYFILITHIPLAGIFLPFILFTAYRALSGDYQKHKKIARITWPIWLYVAITGVAIYLLISPYY</sequence>
<keyword evidence="1" id="KW-0812">Transmembrane</keyword>
<organism evidence="2 3">
    <name type="scientific">Hanamia caeni</name>
    <dbReference type="NCBI Taxonomy" id="2294116"/>
    <lineage>
        <taxon>Bacteria</taxon>
        <taxon>Pseudomonadati</taxon>
        <taxon>Bacteroidota</taxon>
        <taxon>Chitinophagia</taxon>
        <taxon>Chitinophagales</taxon>
        <taxon>Chitinophagaceae</taxon>
        <taxon>Hanamia</taxon>
    </lineage>
</organism>
<gene>
    <name evidence="2" type="ORF">EFY79_19155</name>
</gene>
<dbReference type="EMBL" id="RJJR01000021">
    <property type="protein sequence ID" value="RNI33371.1"/>
    <property type="molecule type" value="Genomic_DNA"/>
</dbReference>
<evidence type="ECO:0000313" key="2">
    <source>
        <dbReference type="EMBL" id="RNI33371.1"/>
    </source>
</evidence>
<name>A0A3M9N6D6_9BACT</name>
<feature type="transmembrane region" description="Helical" evidence="1">
    <location>
        <begin position="54"/>
        <end position="76"/>
    </location>
</feature>
<accession>A0A3M9N6D6</accession>
<proteinExistence type="predicted"/>
<protein>
    <submittedName>
        <fullName evidence="2">DUF420 domain-containing protein</fullName>
    </submittedName>
</protein>